<dbReference type="PANTHER" id="PTHR43877:SF2">
    <property type="entry name" value="AMINOALKYLPHOSPHONATE N-ACETYLTRANSFERASE-RELATED"/>
    <property type="match status" value="1"/>
</dbReference>
<dbReference type="SUPFAM" id="SSF55729">
    <property type="entry name" value="Acyl-CoA N-acyltransferases (Nat)"/>
    <property type="match status" value="1"/>
</dbReference>
<evidence type="ECO:0000313" key="4">
    <source>
        <dbReference type="EMBL" id="BBH86671.1"/>
    </source>
</evidence>
<gene>
    <name evidence="4" type="ORF">KTC_14220</name>
</gene>
<feature type="domain" description="N-acetyltransferase" evidence="3">
    <location>
        <begin position="6"/>
        <end position="142"/>
    </location>
</feature>
<evidence type="ECO:0000256" key="1">
    <source>
        <dbReference type="ARBA" id="ARBA00022679"/>
    </source>
</evidence>
<feature type="domain" description="N-acetyltransferase" evidence="3">
    <location>
        <begin position="154"/>
        <end position="312"/>
    </location>
</feature>
<dbReference type="EMBL" id="AP019376">
    <property type="protein sequence ID" value="BBH86671.1"/>
    <property type="molecule type" value="Genomic_DNA"/>
</dbReference>
<dbReference type="PANTHER" id="PTHR43877">
    <property type="entry name" value="AMINOALKYLPHOSPHONATE N-ACETYLTRANSFERASE-RELATED-RELATED"/>
    <property type="match status" value="1"/>
</dbReference>
<accession>A0A455SH74</accession>
<evidence type="ECO:0000259" key="3">
    <source>
        <dbReference type="PROSITE" id="PS51186"/>
    </source>
</evidence>
<proteinExistence type="predicted"/>
<keyword evidence="1" id="KW-0808">Transferase</keyword>
<dbReference type="AlphaFoldDB" id="A0A455SH74"/>
<protein>
    <recommendedName>
        <fullName evidence="3">N-acetyltransferase domain-containing protein</fullName>
    </recommendedName>
</protein>
<dbReference type="InterPro" id="IPR016181">
    <property type="entry name" value="Acyl_CoA_acyltransferase"/>
</dbReference>
<dbReference type="InterPro" id="IPR000182">
    <property type="entry name" value="GNAT_dom"/>
</dbReference>
<evidence type="ECO:0000256" key="2">
    <source>
        <dbReference type="ARBA" id="ARBA00023315"/>
    </source>
</evidence>
<reference evidence="4" key="1">
    <citation type="submission" date="2018-12" db="EMBL/GenBank/DDBJ databases">
        <title>Novel natural products biosynthetic potential of the class Ktedonobacteria.</title>
        <authorList>
            <person name="Zheng Y."/>
            <person name="Saitou A."/>
            <person name="Wang C.M."/>
            <person name="Toyoda A."/>
            <person name="Minakuchi Y."/>
            <person name="Sekiguchi Y."/>
            <person name="Ueda K."/>
            <person name="Takano H."/>
            <person name="Sakai Y."/>
            <person name="Yokota A."/>
            <person name="Yabe S."/>
        </authorList>
    </citation>
    <scope>NUCLEOTIDE SEQUENCE</scope>
    <source>
        <strain evidence="4">COM3</strain>
    </source>
</reference>
<dbReference type="PROSITE" id="PS51186">
    <property type="entry name" value="GNAT"/>
    <property type="match status" value="2"/>
</dbReference>
<keyword evidence="2" id="KW-0012">Acyltransferase</keyword>
<dbReference type="GO" id="GO:0016747">
    <property type="term" value="F:acyltransferase activity, transferring groups other than amino-acyl groups"/>
    <property type="evidence" value="ECO:0007669"/>
    <property type="project" value="InterPro"/>
</dbReference>
<dbReference type="InterPro" id="IPR050832">
    <property type="entry name" value="Bact_Acetyltransf"/>
</dbReference>
<dbReference type="Pfam" id="PF00583">
    <property type="entry name" value="Acetyltransf_1"/>
    <property type="match status" value="1"/>
</dbReference>
<organism evidence="4">
    <name type="scientific">Thermosporothrix sp. COM3</name>
    <dbReference type="NCBI Taxonomy" id="2490863"/>
    <lineage>
        <taxon>Bacteria</taxon>
        <taxon>Bacillati</taxon>
        <taxon>Chloroflexota</taxon>
        <taxon>Ktedonobacteria</taxon>
        <taxon>Ktedonobacterales</taxon>
        <taxon>Thermosporotrichaceae</taxon>
        <taxon>Thermosporothrix</taxon>
    </lineage>
</organism>
<dbReference type="CDD" id="cd04301">
    <property type="entry name" value="NAT_SF"/>
    <property type="match status" value="1"/>
</dbReference>
<sequence>MEKKKYTVRKGEPHDLVTIEALWSASQDADTAAFRPSSGWWSLVAWADEIRLLLADHEPIGVVAVVFDERGYVEARLALAPVHREKEAADLLIEQVTALAAEAGRAQIRLSIPSLAQWALEAARRHGYTPLRAIHMMLRPAQEGRLSVATPEDVQIRRIRPDEDLAVLDALNRAWSTTWNFRPIKLESLEADLRGQRDGFFVATPKTDEAQIVGTVHALFDPTAQNPDQQPYAWISNLTVDQSQRGKGLGRILLATGINYLKEKGAGSIALGVDGGSIAPMKLYRSVHFEVIRTVDILQYVLTSDEMATDRRGTTALA</sequence>
<dbReference type="Gene3D" id="3.40.630.30">
    <property type="match status" value="1"/>
</dbReference>
<name>A0A455SH74_9CHLR</name>